<name>A0ACC1Y4S6_MELAZ</name>
<evidence type="ECO:0000313" key="2">
    <source>
        <dbReference type="Proteomes" id="UP001164539"/>
    </source>
</evidence>
<accession>A0ACC1Y4S6</accession>
<organism evidence="1 2">
    <name type="scientific">Melia azedarach</name>
    <name type="common">Chinaberry tree</name>
    <dbReference type="NCBI Taxonomy" id="155640"/>
    <lineage>
        <taxon>Eukaryota</taxon>
        <taxon>Viridiplantae</taxon>
        <taxon>Streptophyta</taxon>
        <taxon>Embryophyta</taxon>
        <taxon>Tracheophyta</taxon>
        <taxon>Spermatophyta</taxon>
        <taxon>Magnoliopsida</taxon>
        <taxon>eudicotyledons</taxon>
        <taxon>Gunneridae</taxon>
        <taxon>Pentapetalae</taxon>
        <taxon>rosids</taxon>
        <taxon>malvids</taxon>
        <taxon>Sapindales</taxon>
        <taxon>Meliaceae</taxon>
        <taxon>Melia</taxon>
    </lineage>
</organism>
<sequence length="501" mass="56746">MELQFLLTLFTFLLFFFLKQVLKSRNPVQKSIPGPWKLPLIGNVHNLIGLLPHHALRELAKKYGPLMQLQMGEISMIVISSPEMAKEVMKTHDLTFAQRPEFLAFKILYEKTGMPIALAPYGEYWRQMRKLCLLELLSNKRVQSFSHIREDEIVNVIQSIRSSGSSPVNLSTMLSSFTSTVTCRAAFGNRFEKQDVFVSLNEQIVKLSGGFAFSEAFPSLSFIHVITGMKAKIVKVHAEADKILENIINEHRESRIGMKLENSGEENLLDVLLRVQETGSLGFQITTKNIKAIIWNIFAGGTDSSSTTIEWTMSELMKNPRVMEKAQAEVREKFKGKKTISEADIQGLNYLKLIVKETLRLHPPNPLLVPRESREACEINGYEIPVKTKLLVNAWAIGRDPKHWKEPESFIPERFNDNSIDFKGNDFEYIPFGAGRRICPGMAFGLANIELPLAQLLYNFNWEIPGGIAPQDMDMSEAFGAIVSRKNDLCLIATPYSPDHR</sequence>
<reference evidence="1 2" key="1">
    <citation type="journal article" date="2023" name="Science">
        <title>Complex scaffold remodeling in plant triterpene biosynthesis.</title>
        <authorList>
            <person name="De La Pena R."/>
            <person name="Hodgson H."/>
            <person name="Liu J.C."/>
            <person name="Stephenson M.J."/>
            <person name="Martin A.C."/>
            <person name="Owen C."/>
            <person name="Harkess A."/>
            <person name="Leebens-Mack J."/>
            <person name="Jimenez L.E."/>
            <person name="Osbourn A."/>
            <person name="Sattely E.S."/>
        </authorList>
    </citation>
    <scope>NUCLEOTIDE SEQUENCE [LARGE SCALE GENOMIC DNA]</scope>
    <source>
        <strain evidence="2">cv. JPN11</strain>
        <tissue evidence="1">Leaf</tissue>
    </source>
</reference>
<gene>
    <name evidence="1" type="ORF">OWV82_010182</name>
</gene>
<proteinExistence type="predicted"/>
<evidence type="ECO:0000313" key="1">
    <source>
        <dbReference type="EMBL" id="KAJ4718505.1"/>
    </source>
</evidence>
<dbReference type="EMBL" id="CM051398">
    <property type="protein sequence ID" value="KAJ4718505.1"/>
    <property type="molecule type" value="Genomic_DNA"/>
</dbReference>
<protein>
    <submittedName>
        <fullName evidence="1">Cytochrome P450</fullName>
    </submittedName>
</protein>
<comment type="caution">
    <text evidence="1">The sequence shown here is derived from an EMBL/GenBank/DDBJ whole genome shotgun (WGS) entry which is preliminary data.</text>
</comment>
<dbReference type="Proteomes" id="UP001164539">
    <property type="component" value="Chromosome 5"/>
</dbReference>
<keyword evidence="2" id="KW-1185">Reference proteome</keyword>